<dbReference type="GO" id="GO:0046872">
    <property type="term" value="F:metal ion binding"/>
    <property type="evidence" value="ECO:0007669"/>
    <property type="project" value="UniProtKB-KW"/>
</dbReference>
<gene>
    <name evidence="5" type="ORF">POM88_046939</name>
</gene>
<keyword evidence="6" id="KW-1185">Reference proteome</keyword>
<evidence type="ECO:0000313" key="6">
    <source>
        <dbReference type="Proteomes" id="UP001237642"/>
    </source>
</evidence>
<accession>A0AAD8H7T5</accession>
<evidence type="ECO:0000259" key="4">
    <source>
        <dbReference type="Pfam" id="PF13359"/>
    </source>
</evidence>
<feature type="region of interest" description="Disordered" evidence="3">
    <location>
        <begin position="150"/>
        <end position="200"/>
    </location>
</feature>
<evidence type="ECO:0000256" key="3">
    <source>
        <dbReference type="SAM" id="MobiDB-lite"/>
    </source>
</evidence>
<sequence length="239" mass="27134">MTVIFNGEGFLTPYIGHLYHLREWDNAPHQPHTAEEYFNLKHAKSRNVIERCFGLLKGRWGILRSPSWFNLQTHGRIVLACALLHNLVKRYMPPRSFNDNKLYEEVDSDNEEAFPHFHDLTSIYGTDYATGKLAEGFVDAVNNMEKTTPTQVTFDSSDDEEDIASGNVSQTIESEAPPSKKAKIDKTSSKKGGRKPVAAAGSEISNLQSFMKDMNVHLFAMDNVMPRDDEREQKLVEKK</sequence>
<feature type="domain" description="DDE Tnp4" evidence="4">
    <location>
        <begin position="26"/>
        <end position="86"/>
    </location>
</feature>
<dbReference type="PANTHER" id="PTHR46250:SF15">
    <property type="entry name" value="OS01G0523800 PROTEIN"/>
    <property type="match status" value="1"/>
</dbReference>
<dbReference type="Proteomes" id="UP001237642">
    <property type="component" value="Unassembled WGS sequence"/>
</dbReference>
<reference evidence="5" key="2">
    <citation type="submission" date="2023-05" db="EMBL/GenBank/DDBJ databases">
        <authorList>
            <person name="Schelkunov M.I."/>
        </authorList>
    </citation>
    <scope>NUCLEOTIDE SEQUENCE</scope>
    <source>
        <strain evidence="5">Hsosn_3</strain>
        <tissue evidence="5">Leaf</tissue>
    </source>
</reference>
<dbReference type="Pfam" id="PF13359">
    <property type="entry name" value="DDE_Tnp_4"/>
    <property type="match status" value="1"/>
</dbReference>
<protein>
    <recommendedName>
        <fullName evidence="4">DDE Tnp4 domain-containing protein</fullName>
    </recommendedName>
</protein>
<name>A0AAD8H7T5_9APIA</name>
<dbReference type="AlphaFoldDB" id="A0AAD8H7T5"/>
<evidence type="ECO:0000256" key="1">
    <source>
        <dbReference type="ARBA" id="ARBA00001968"/>
    </source>
</evidence>
<dbReference type="EMBL" id="JAUIZM010000010">
    <property type="protein sequence ID" value="KAK1362465.1"/>
    <property type="molecule type" value="Genomic_DNA"/>
</dbReference>
<reference evidence="5" key="1">
    <citation type="submission" date="2023-02" db="EMBL/GenBank/DDBJ databases">
        <title>Genome of toxic invasive species Heracleum sosnowskyi carries increased number of genes despite the absence of recent whole-genome duplications.</title>
        <authorList>
            <person name="Schelkunov M."/>
            <person name="Shtratnikova V."/>
            <person name="Makarenko M."/>
            <person name="Klepikova A."/>
            <person name="Omelchenko D."/>
            <person name="Novikova G."/>
            <person name="Obukhova E."/>
            <person name="Bogdanov V."/>
            <person name="Penin A."/>
            <person name="Logacheva M."/>
        </authorList>
    </citation>
    <scope>NUCLEOTIDE SEQUENCE</scope>
    <source>
        <strain evidence="5">Hsosn_3</strain>
        <tissue evidence="5">Leaf</tissue>
    </source>
</reference>
<evidence type="ECO:0000313" key="5">
    <source>
        <dbReference type="EMBL" id="KAK1362465.1"/>
    </source>
</evidence>
<proteinExistence type="predicted"/>
<dbReference type="InterPro" id="IPR027806">
    <property type="entry name" value="HARBI1_dom"/>
</dbReference>
<comment type="cofactor">
    <cofactor evidence="1">
        <name>a divalent metal cation</name>
        <dbReference type="ChEBI" id="CHEBI:60240"/>
    </cofactor>
</comment>
<organism evidence="5 6">
    <name type="scientific">Heracleum sosnowskyi</name>
    <dbReference type="NCBI Taxonomy" id="360622"/>
    <lineage>
        <taxon>Eukaryota</taxon>
        <taxon>Viridiplantae</taxon>
        <taxon>Streptophyta</taxon>
        <taxon>Embryophyta</taxon>
        <taxon>Tracheophyta</taxon>
        <taxon>Spermatophyta</taxon>
        <taxon>Magnoliopsida</taxon>
        <taxon>eudicotyledons</taxon>
        <taxon>Gunneridae</taxon>
        <taxon>Pentapetalae</taxon>
        <taxon>asterids</taxon>
        <taxon>campanulids</taxon>
        <taxon>Apiales</taxon>
        <taxon>Apiaceae</taxon>
        <taxon>Apioideae</taxon>
        <taxon>apioid superclade</taxon>
        <taxon>Tordylieae</taxon>
        <taxon>Tordyliinae</taxon>
        <taxon>Heracleum</taxon>
    </lineage>
</organism>
<dbReference type="PANTHER" id="PTHR46250">
    <property type="entry name" value="MYB/SANT-LIKE DNA-BINDING DOMAIN PROTEIN-RELATED"/>
    <property type="match status" value="1"/>
</dbReference>
<comment type="caution">
    <text evidence="5">The sequence shown here is derived from an EMBL/GenBank/DDBJ whole genome shotgun (WGS) entry which is preliminary data.</text>
</comment>
<keyword evidence="2" id="KW-0479">Metal-binding</keyword>
<evidence type="ECO:0000256" key="2">
    <source>
        <dbReference type="ARBA" id="ARBA00022723"/>
    </source>
</evidence>